<dbReference type="GO" id="GO:0005743">
    <property type="term" value="C:mitochondrial inner membrane"/>
    <property type="evidence" value="ECO:0007669"/>
    <property type="project" value="TreeGrafter"/>
</dbReference>
<dbReference type="Proteomes" id="UP001301350">
    <property type="component" value="Unassembled WGS sequence"/>
</dbReference>
<evidence type="ECO:0000256" key="1">
    <source>
        <dbReference type="ARBA" id="ARBA00004141"/>
    </source>
</evidence>
<feature type="transmembrane region" description="Helical" evidence="10">
    <location>
        <begin position="168"/>
        <end position="193"/>
    </location>
</feature>
<evidence type="ECO:0000256" key="5">
    <source>
        <dbReference type="ARBA" id="ARBA00022741"/>
    </source>
</evidence>
<dbReference type="GO" id="GO:0015421">
    <property type="term" value="F:ABC-type oligopeptide transporter activity"/>
    <property type="evidence" value="ECO:0007669"/>
    <property type="project" value="TreeGrafter"/>
</dbReference>
<dbReference type="InterPro" id="IPR036640">
    <property type="entry name" value="ABC1_TM_sf"/>
</dbReference>
<dbReference type="PANTHER" id="PTHR43394:SF1">
    <property type="entry name" value="ATP-BINDING CASSETTE SUB-FAMILY B MEMBER 10, MITOCHONDRIAL"/>
    <property type="match status" value="1"/>
</dbReference>
<dbReference type="GO" id="GO:0005524">
    <property type="term" value="F:ATP binding"/>
    <property type="evidence" value="ECO:0007669"/>
    <property type="project" value="UniProtKB-KW"/>
</dbReference>
<feature type="transmembrane region" description="Helical" evidence="10">
    <location>
        <begin position="247"/>
        <end position="265"/>
    </location>
</feature>
<dbReference type="Gene3D" id="3.40.50.300">
    <property type="entry name" value="P-loop containing nucleotide triphosphate hydrolases"/>
    <property type="match status" value="1"/>
</dbReference>
<dbReference type="SUPFAM" id="SSF52540">
    <property type="entry name" value="P-loop containing nucleoside triphosphate hydrolases"/>
    <property type="match status" value="1"/>
</dbReference>
<dbReference type="CDD" id="cd18573">
    <property type="entry name" value="ABC_6TM_ABCB10_like"/>
    <property type="match status" value="1"/>
</dbReference>
<evidence type="ECO:0000256" key="4">
    <source>
        <dbReference type="ARBA" id="ARBA00022692"/>
    </source>
</evidence>
<gene>
    <name evidence="13" type="ORF">CDCA_CDCA04G1171</name>
</gene>
<feature type="compositionally biased region" description="Polar residues" evidence="9">
    <location>
        <begin position="92"/>
        <end position="101"/>
    </location>
</feature>
<evidence type="ECO:0000259" key="12">
    <source>
        <dbReference type="PROSITE" id="PS50929"/>
    </source>
</evidence>
<name>A0AAV9ISJ4_CYACA</name>
<dbReference type="PROSITE" id="PS50893">
    <property type="entry name" value="ABC_TRANSPORTER_2"/>
    <property type="match status" value="1"/>
</dbReference>
<evidence type="ECO:0000256" key="9">
    <source>
        <dbReference type="SAM" id="MobiDB-lite"/>
    </source>
</evidence>
<keyword evidence="8 10" id="KW-0472">Membrane</keyword>
<evidence type="ECO:0000259" key="11">
    <source>
        <dbReference type="PROSITE" id="PS50893"/>
    </source>
</evidence>
<keyword evidence="4 10" id="KW-0812">Transmembrane</keyword>
<feature type="region of interest" description="Disordered" evidence="9">
    <location>
        <begin position="24"/>
        <end position="44"/>
    </location>
</feature>
<feature type="transmembrane region" description="Helical" evidence="10">
    <location>
        <begin position="391"/>
        <end position="410"/>
    </location>
</feature>
<evidence type="ECO:0000256" key="7">
    <source>
        <dbReference type="ARBA" id="ARBA00022989"/>
    </source>
</evidence>
<dbReference type="PROSITE" id="PS50929">
    <property type="entry name" value="ABC_TM1F"/>
    <property type="match status" value="1"/>
</dbReference>
<dbReference type="PANTHER" id="PTHR43394">
    <property type="entry name" value="ATP-DEPENDENT PERMEASE MDL1, MITOCHONDRIAL"/>
    <property type="match status" value="1"/>
</dbReference>
<dbReference type="Pfam" id="PF00005">
    <property type="entry name" value="ABC_tran"/>
    <property type="match status" value="1"/>
</dbReference>
<dbReference type="SMART" id="SM00382">
    <property type="entry name" value="AAA"/>
    <property type="match status" value="1"/>
</dbReference>
<keyword evidence="6" id="KW-0067">ATP-binding</keyword>
<dbReference type="GO" id="GO:0016887">
    <property type="term" value="F:ATP hydrolysis activity"/>
    <property type="evidence" value="ECO:0007669"/>
    <property type="project" value="InterPro"/>
</dbReference>
<comment type="subcellular location">
    <subcellularLocation>
        <location evidence="1">Membrane</location>
        <topology evidence="1">Multi-pass membrane protein</topology>
    </subcellularLocation>
</comment>
<dbReference type="SUPFAM" id="SSF90123">
    <property type="entry name" value="ABC transporter transmembrane region"/>
    <property type="match status" value="1"/>
</dbReference>
<dbReference type="EMBL" id="JANCYW010000004">
    <property type="protein sequence ID" value="KAK4535146.1"/>
    <property type="molecule type" value="Genomic_DNA"/>
</dbReference>
<evidence type="ECO:0000256" key="2">
    <source>
        <dbReference type="ARBA" id="ARBA00014334"/>
    </source>
</evidence>
<feature type="transmembrane region" description="Helical" evidence="10">
    <location>
        <begin position="351"/>
        <end position="371"/>
    </location>
</feature>
<sequence>MSVCRLQPWQTLRRTLWAALGVRPRPPGGTGHHHHHHHHLKTDARALTVPRSPLARSPPTVLGRRSLYSPTLASFSRRTVVTQNDKPPPRTDSFSFTASAGDESTTIRPDLVSLRRLFQLTRPHARILLCAVAAQTVSALSTMAFPMAVGKMVDAFQAPDGLDQLRRIALLMGGVFAVGAVAVTARVALLSIAGERTARSLRKSLFQAILRQDTAFFDARPPGELVNRLSADASAVSKTLTDNVARGIRASITTVSAASFLLYLSPQLTTVSLAMVPGFAAGVLLFGRYARRLSRQLLDALASATQVAAERIAAIRTVRLFAAEQREAQRYAHRIDASYALARQVSLVEGAYMGFGFLTAQASLLGVLWYGGTMVMDGALTVGALTSFAMYAVNLGVGITSFSSAVGQLLRAQGAGARIFELLDRQPSAPSVTSGAVLPVGYAPPSIAFQRVHFAYPLRPQAPVLRGLDLVVERGEICAIVGGSGTGKSTLYHLLARLYDPQQGEVRFGGSDVRQLDPHWLRRQLGVVPQEPVLFAGSIADNIRYARAAVSRPDTEQFVDAMQGGSVTADATESLDDRQRLEGAARAAGAHPFITALPHQYDTMIGERGSSLSGGQVQRLALARALYHQPACLALDEFTSALDPETEQQVVEQLERLVRAGPCTALIITHRVPLLRLADRVAVLANGICVEHDSMDALMSQPSSLLRKMVLLGGGGVDGRQPLSPRSDIANGGGIRAAS</sequence>
<keyword evidence="3" id="KW-0813">Transport</keyword>
<dbReference type="InterPro" id="IPR039421">
    <property type="entry name" value="Type_1_exporter"/>
</dbReference>
<evidence type="ECO:0000313" key="14">
    <source>
        <dbReference type="Proteomes" id="UP001301350"/>
    </source>
</evidence>
<evidence type="ECO:0000256" key="10">
    <source>
        <dbReference type="SAM" id="Phobius"/>
    </source>
</evidence>
<dbReference type="GO" id="GO:0090374">
    <property type="term" value="P:oligopeptide export from mitochondrion"/>
    <property type="evidence" value="ECO:0007669"/>
    <property type="project" value="TreeGrafter"/>
</dbReference>
<dbReference type="FunFam" id="1.20.1560.10:FF:000058">
    <property type="entry name" value="ABC transporter B family member 25"/>
    <property type="match status" value="1"/>
</dbReference>
<feature type="domain" description="ABC transporter" evidence="11">
    <location>
        <begin position="447"/>
        <end position="711"/>
    </location>
</feature>
<comment type="caution">
    <text evidence="13">The sequence shown here is derived from an EMBL/GenBank/DDBJ whole genome shotgun (WGS) entry which is preliminary data.</text>
</comment>
<dbReference type="Pfam" id="PF00664">
    <property type="entry name" value="ABC_membrane"/>
    <property type="match status" value="1"/>
</dbReference>
<feature type="compositionally biased region" description="Basic residues" evidence="9">
    <location>
        <begin position="31"/>
        <end position="40"/>
    </location>
</feature>
<feature type="transmembrane region" description="Helical" evidence="10">
    <location>
        <begin position="125"/>
        <end position="148"/>
    </location>
</feature>
<evidence type="ECO:0000256" key="6">
    <source>
        <dbReference type="ARBA" id="ARBA00022840"/>
    </source>
</evidence>
<evidence type="ECO:0000313" key="13">
    <source>
        <dbReference type="EMBL" id="KAK4535146.1"/>
    </source>
</evidence>
<proteinExistence type="predicted"/>
<dbReference type="InterPro" id="IPR027417">
    <property type="entry name" value="P-loop_NTPase"/>
</dbReference>
<dbReference type="InterPro" id="IPR003439">
    <property type="entry name" value="ABC_transporter-like_ATP-bd"/>
</dbReference>
<dbReference type="InterPro" id="IPR003593">
    <property type="entry name" value="AAA+_ATPase"/>
</dbReference>
<keyword evidence="7 10" id="KW-1133">Transmembrane helix</keyword>
<dbReference type="Gene3D" id="1.20.1560.10">
    <property type="entry name" value="ABC transporter type 1, transmembrane domain"/>
    <property type="match status" value="1"/>
</dbReference>
<keyword evidence="5" id="KW-0547">Nucleotide-binding</keyword>
<evidence type="ECO:0000256" key="8">
    <source>
        <dbReference type="ARBA" id="ARBA00023136"/>
    </source>
</evidence>
<feature type="region of interest" description="Disordered" evidence="9">
    <location>
        <begin position="79"/>
        <end position="101"/>
    </location>
</feature>
<evidence type="ECO:0000256" key="3">
    <source>
        <dbReference type="ARBA" id="ARBA00022448"/>
    </source>
</evidence>
<dbReference type="AlphaFoldDB" id="A0AAV9ISJ4"/>
<feature type="domain" description="ABC transmembrane type-1" evidence="12">
    <location>
        <begin position="131"/>
        <end position="411"/>
    </location>
</feature>
<accession>A0AAV9ISJ4</accession>
<dbReference type="InterPro" id="IPR011527">
    <property type="entry name" value="ABC1_TM_dom"/>
</dbReference>
<reference evidence="13 14" key="1">
    <citation type="submission" date="2022-07" db="EMBL/GenBank/DDBJ databases">
        <title>Genome-wide signatures of adaptation to extreme environments.</title>
        <authorList>
            <person name="Cho C.H."/>
            <person name="Yoon H.S."/>
        </authorList>
    </citation>
    <scope>NUCLEOTIDE SEQUENCE [LARGE SCALE GENOMIC DNA]</scope>
    <source>
        <strain evidence="13 14">DBV 063 E5</strain>
    </source>
</reference>
<organism evidence="13 14">
    <name type="scientific">Cyanidium caldarium</name>
    <name type="common">Red alga</name>
    <dbReference type="NCBI Taxonomy" id="2771"/>
    <lineage>
        <taxon>Eukaryota</taxon>
        <taxon>Rhodophyta</taxon>
        <taxon>Bangiophyceae</taxon>
        <taxon>Cyanidiales</taxon>
        <taxon>Cyanidiaceae</taxon>
        <taxon>Cyanidium</taxon>
    </lineage>
</organism>
<protein>
    <recommendedName>
        <fullName evidence="2">Probable ATP-dependent transporter ycf16</fullName>
    </recommendedName>
</protein>
<feature type="transmembrane region" description="Helical" evidence="10">
    <location>
        <begin position="271"/>
        <end position="290"/>
    </location>
</feature>
<keyword evidence="14" id="KW-1185">Reference proteome</keyword>
<feature type="region of interest" description="Disordered" evidence="9">
    <location>
        <begin position="717"/>
        <end position="739"/>
    </location>
</feature>